<keyword evidence="3" id="KW-1003">Cell membrane</keyword>
<dbReference type="Pfam" id="PF01773">
    <property type="entry name" value="Nucleos_tra2_N"/>
    <property type="match status" value="1"/>
</dbReference>
<evidence type="ECO:0000256" key="1">
    <source>
        <dbReference type="ARBA" id="ARBA00004651"/>
    </source>
</evidence>
<accession>K1Q2V4</accession>
<reference evidence="12" key="1">
    <citation type="journal article" date="2012" name="Nature">
        <title>The oyster genome reveals stress adaptation and complexity of shell formation.</title>
        <authorList>
            <person name="Zhang G."/>
            <person name="Fang X."/>
            <person name="Guo X."/>
            <person name="Li L."/>
            <person name="Luo R."/>
            <person name="Xu F."/>
            <person name="Yang P."/>
            <person name="Zhang L."/>
            <person name="Wang X."/>
            <person name="Qi H."/>
            <person name="Xiong Z."/>
            <person name="Que H."/>
            <person name="Xie Y."/>
            <person name="Holland P.W."/>
            <person name="Paps J."/>
            <person name="Zhu Y."/>
            <person name="Wu F."/>
            <person name="Chen Y."/>
            <person name="Wang J."/>
            <person name="Peng C."/>
            <person name="Meng J."/>
            <person name="Yang L."/>
            <person name="Liu J."/>
            <person name="Wen B."/>
            <person name="Zhang N."/>
            <person name="Huang Z."/>
            <person name="Zhu Q."/>
            <person name="Feng Y."/>
            <person name="Mount A."/>
            <person name="Hedgecock D."/>
            <person name="Xu Z."/>
            <person name="Liu Y."/>
            <person name="Domazet-Loso T."/>
            <person name="Du Y."/>
            <person name="Sun X."/>
            <person name="Zhang S."/>
            <person name="Liu B."/>
            <person name="Cheng P."/>
            <person name="Jiang X."/>
            <person name="Li J."/>
            <person name="Fan D."/>
            <person name="Wang W."/>
            <person name="Fu W."/>
            <person name="Wang T."/>
            <person name="Wang B."/>
            <person name="Zhang J."/>
            <person name="Peng Z."/>
            <person name="Li Y."/>
            <person name="Li N."/>
            <person name="Wang J."/>
            <person name="Chen M."/>
            <person name="He Y."/>
            <person name="Tan F."/>
            <person name="Song X."/>
            <person name="Zheng Q."/>
            <person name="Huang R."/>
            <person name="Yang H."/>
            <person name="Du X."/>
            <person name="Chen L."/>
            <person name="Yang M."/>
            <person name="Gaffney P.M."/>
            <person name="Wang S."/>
            <person name="Luo L."/>
            <person name="She Z."/>
            <person name="Ming Y."/>
            <person name="Huang W."/>
            <person name="Zhang S."/>
            <person name="Huang B."/>
            <person name="Zhang Y."/>
            <person name="Qu T."/>
            <person name="Ni P."/>
            <person name="Miao G."/>
            <person name="Wang J."/>
            <person name="Wang Q."/>
            <person name="Steinberg C.E."/>
            <person name="Wang H."/>
            <person name="Li N."/>
            <person name="Qian L."/>
            <person name="Zhang G."/>
            <person name="Li Y."/>
            <person name="Yang H."/>
            <person name="Liu X."/>
            <person name="Wang J."/>
            <person name="Yin Y."/>
            <person name="Wang J."/>
        </authorList>
    </citation>
    <scope>NUCLEOTIDE SEQUENCE [LARGE SCALE GENOMIC DNA]</scope>
    <source>
        <strain evidence="12">05x7-T-G4-1.051#20</strain>
    </source>
</reference>
<comment type="subcellular location">
    <subcellularLocation>
        <location evidence="1">Cell membrane</location>
        <topology evidence="1">Multi-pass membrane protein</topology>
    </subcellularLocation>
</comment>
<dbReference type="InterPro" id="IPR008276">
    <property type="entry name" value="C_nuclsd_transpt"/>
</dbReference>
<feature type="domain" description="Nucleoside transporter/FeoB GTPase Gate" evidence="11">
    <location>
        <begin position="296"/>
        <end position="394"/>
    </location>
</feature>
<dbReference type="InterPro" id="IPR002668">
    <property type="entry name" value="CNT_N_dom"/>
</dbReference>
<evidence type="ECO:0000259" key="9">
    <source>
        <dbReference type="Pfam" id="PF01773"/>
    </source>
</evidence>
<feature type="domain" description="Concentrative nucleoside transporter C-terminal" evidence="10">
    <location>
        <begin position="399"/>
        <end position="640"/>
    </location>
</feature>
<dbReference type="EMBL" id="JH816960">
    <property type="protein sequence ID" value="EKC30747.1"/>
    <property type="molecule type" value="Genomic_DNA"/>
</dbReference>
<feature type="transmembrane region" description="Helical" evidence="7">
    <location>
        <begin position="183"/>
        <end position="200"/>
    </location>
</feature>
<feature type="transmembrane region" description="Helical" evidence="7">
    <location>
        <begin position="489"/>
        <end position="507"/>
    </location>
</feature>
<dbReference type="GO" id="GO:0005415">
    <property type="term" value="F:nucleoside:sodium symporter activity"/>
    <property type="evidence" value="ECO:0007669"/>
    <property type="project" value="TreeGrafter"/>
</dbReference>
<proteinExistence type="inferred from homology"/>
<dbReference type="Pfam" id="PF07662">
    <property type="entry name" value="Nucleos_tra2_C"/>
    <property type="match status" value="1"/>
</dbReference>
<evidence type="ECO:0000259" key="10">
    <source>
        <dbReference type="Pfam" id="PF07662"/>
    </source>
</evidence>
<dbReference type="PANTHER" id="PTHR10590:SF4">
    <property type="entry name" value="SOLUTE CARRIER FAMILY 28 MEMBER 3"/>
    <property type="match status" value="1"/>
</dbReference>
<evidence type="ECO:0000259" key="11">
    <source>
        <dbReference type="Pfam" id="PF07670"/>
    </source>
</evidence>
<name>K1Q2V4_MAGGI</name>
<evidence type="ECO:0000256" key="4">
    <source>
        <dbReference type="ARBA" id="ARBA00022692"/>
    </source>
</evidence>
<feature type="compositionally biased region" description="Basic and acidic residues" evidence="8">
    <location>
        <begin position="1"/>
        <end position="24"/>
    </location>
</feature>
<evidence type="ECO:0000256" key="7">
    <source>
        <dbReference type="RuleBase" id="RU362018"/>
    </source>
</evidence>
<dbReference type="PANTHER" id="PTHR10590">
    <property type="entry name" value="SODIUM/NUCLEOSIDE COTRANSPORTER"/>
    <property type="match status" value="1"/>
</dbReference>
<evidence type="ECO:0000256" key="5">
    <source>
        <dbReference type="ARBA" id="ARBA00022989"/>
    </source>
</evidence>
<dbReference type="InterPro" id="IPR011657">
    <property type="entry name" value="CNT_C_dom"/>
</dbReference>
<feature type="transmembrane region" description="Helical" evidence="7">
    <location>
        <begin position="238"/>
        <end position="257"/>
    </location>
</feature>
<feature type="transmembrane region" description="Helical" evidence="7">
    <location>
        <begin position="455"/>
        <end position="477"/>
    </location>
</feature>
<keyword evidence="6 7" id="KW-0472">Membrane</keyword>
<dbReference type="Pfam" id="PF07670">
    <property type="entry name" value="Gate"/>
    <property type="match status" value="1"/>
</dbReference>
<feature type="transmembrane region" description="Helical" evidence="7">
    <location>
        <begin position="304"/>
        <end position="323"/>
    </location>
</feature>
<dbReference type="InterPro" id="IPR018270">
    <property type="entry name" value="C_nuclsd_transpt_met_bac"/>
</dbReference>
<evidence type="ECO:0000256" key="8">
    <source>
        <dbReference type="SAM" id="MobiDB-lite"/>
    </source>
</evidence>
<feature type="transmembrane region" description="Helical" evidence="7">
    <location>
        <begin position="621"/>
        <end position="640"/>
    </location>
</feature>
<evidence type="ECO:0000256" key="6">
    <source>
        <dbReference type="ARBA" id="ARBA00023136"/>
    </source>
</evidence>
<dbReference type="InParanoid" id="K1Q2V4"/>
<evidence type="ECO:0000313" key="12">
    <source>
        <dbReference type="EMBL" id="EKC30747.1"/>
    </source>
</evidence>
<feature type="transmembrane region" description="Helical" evidence="7">
    <location>
        <begin position="371"/>
        <end position="393"/>
    </location>
</feature>
<feature type="transmembrane region" description="Helical" evidence="7">
    <location>
        <begin position="585"/>
        <end position="609"/>
    </location>
</feature>
<evidence type="ECO:0000256" key="3">
    <source>
        <dbReference type="ARBA" id="ARBA00022475"/>
    </source>
</evidence>
<comment type="similarity">
    <text evidence="2 7">Belongs to the concentrative nucleoside transporter (CNT) (TC 2.A.41) family.</text>
</comment>
<organism evidence="12">
    <name type="scientific">Magallana gigas</name>
    <name type="common">Pacific oyster</name>
    <name type="synonym">Crassostrea gigas</name>
    <dbReference type="NCBI Taxonomy" id="29159"/>
    <lineage>
        <taxon>Eukaryota</taxon>
        <taxon>Metazoa</taxon>
        <taxon>Spiralia</taxon>
        <taxon>Lophotrochozoa</taxon>
        <taxon>Mollusca</taxon>
        <taxon>Bivalvia</taxon>
        <taxon>Autobranchia</taxon>
        <taxon>Pteriomorphia</taxon>
        <taxon>Ostreida</taxon>
        <taxon>Ostreoidea</taxon>
        <taxon>Ostreidae</taxon>
        <taxon>Magallana</taxon>
    </lineage>
</organism>
<feature type="transmembrane region" description="Helical" evidence="7">
    <location>
        <begin position="106"/>
        <end position="126"/>
    </location>
</feature>
<keyword evidence="7" id="KW-0813">Transport</keyword>
<dbReference type="NCBIfam" id="TIGR00804">
    <property type="entry name" value="nupC"/>
    <property type="match status" value="1"/>
</dbReference>
<feature type="transmembrane region" description="Helical" evidence="7">
    <location>
        <begin position="206"/>
        <end position="226"/>
    </location>
</feature>
<dbReference type="InterPro" id="IPR011642">
    <property type="entry name" value="Gate_dom"/>
</dbReference>
<dbReference type="GO" id="GO:0005886">
    <property type="term" value="C:plasma membrane"/>
    <property type="evidence" value="ECO:0007669"/>
    <property type="project" value="UniProtKB-SubCell"/>
</dbReference>
<gene>
    <name evidence="12" type="ORF">CGI_10007944</name>
</gene>
<sequence length="679" mass="75550">MERESEGKRVEVDMADKGDERRPPTMDSEVTSIEMKPANQGVTNLGYRSTENGLSDHPDSVQHNSIKFEIEENSDDEVYTGCARVANKIQTGVVGTLSKHGSKIKLLFKLVLLLLYFAYFGYAMYYRFGDEGSIRLLVCTILGVLILLLYTFNRLSGFKFKFSSEQRSLSKEKKIKKIKRHTGRFLMLAVFIALAAYIIYDVLLDYPQNAISVAGLALYIIIFYVFSKNPAKVKWRPVFWGFAMQYIFALVILRTSWGYQAFQWLGDRVTEFLNYSNAGATFLFGDILVTTYSLFAFRVLPVVVYFYTVTSVLYYLGVMQVIVKKMGMFLSFCLGTSPAESLNAAGNIFVGMTEAPLMIQPFLKDMTKSELHAVMTGGFATIAGSVLGAYINFGVPANHLITASVMSAPAALAISKLAYPETERTRKQDFDKMGKSKDRNVIEAISSGASNSVKVVAAIAVNVMAFLCVLEFVNMTLDWFGDRVGVDGLSFQLICSYVFYPIAYFMGTDVSDCRKVAELVGIKTFTNEFLAYKELSVLIANKKNFTDYTAQWNSSADWYYQGDDIVLPYVNQTLKKGIMSGKSEVIATYALCGFSNIGSMGIFLGGMSALVPSRRGDLAQIVVRAMVAGNVACFLTGCIAEMTEVSVIYCATFDFQQLQAAVPRHPLRNKFGLQPLNYQ</sequence>
<dbReference type="HOGENOM" id="CLU_016813_3_1_1"/>
<evidence type="ECO:0000256" key="2">
    <source>
        <dbReference type="ARBA" id="ARBA00009033"/>
    </source>
</evidence>
<feature type="domain" description="Concentrative nucleoside transporter N-terminal" evidence="9">
    <location>
        <begin position="214"/>
        <end position="286"/>
    </location>
</feature>
<keyword evidence="5 7" id="KW-1133">Transmembrane helix</keyword>
<dbReference type="AlphaFoldDB" id="K1Q2V4"/>
<feature type="transmembrane region" description="Helical" evidence="7">
    <location>
        <begin position="329"/>
        <end position="350"/>
    </location>
</feature>
<protein>
    <recommendedName>
        <fullName evidence="7">Sodium/nucleoside cotransporter</fullName>
    </recommendedName>
</protein>
<keyword evidence="4 7" id="KW-0812">Transmembrane</keyword>
<feature type="transmembrane region" description="Helical" evidence="7">
    <location>
        <begin position="132"/>
        <end position="152"/>
    </location>
</feature>
<feature type="region of interest" description="Disordered" evidence="8">
    <location>
        <begin position="1"/>
        <end position="30"/>
    </location>
</feature>